<protein>
    <submittedName>
        <fullName evidence="2">Acyl-CoA N-acyltransferase</fullName>
    </submittedName>
</protein>
<proteinExistence type="predicted"/>
<accession>A0A5C3QX91</accession>
<dbReference type="GO" id="GO:0016747">
    <property type="term" value="F:acyltransferase activity, transferring groups other than amino-acyl groups"/>
    <property type="evidence" value="ECO:0007669"/>
    <property type="project" value="InterPro"/>
</dbReference>
<keyword evidence="2" id="KW-0808">Transferase</keyword>
<dbReference type="EMBL" id="ML178816">
    <property type="protein sequence ID" value="TFL05957.1"/>
    <property type="molecule type" value="Genomic_DNA"/>
</dbReference>
<dbReference type="InterPro" id="IPR000182">
    <property type="entry name" value="GNAT_dom"/>
</dbReference>
<sequence length="217" mass="24557">MPGNMTIRRATLADADALSRICLLTADAGKSGEHLHDYPELPGIVWAVPYVHLPTTFGYVLVDDHSDKPGGSEEVVGYTLGSTDTRKYEEIAQKTWWPVQRARYPSSIEEGEKGKEADKQYIKMLDKMFTAPEANIAFSPAHLHIDILEGYQRQGWGRKLIGRLIEHLREEGVDGVWLGLDPKNVNARRFYRKLGFREINGEEDDNNMGIRCEQWGA</sequence>
<gene>
    <name evidence="2" type="ORF">BDV98DRAFT_560921</name>
</gene>
<evidence type="ECO:0000313" key="3">
    <source>
        <dbReference type="Proteomes" id="UP000305067"/>
    </source>
</evidence>
<dbReference type="InterPro" id="IPR051822">
    <property type="entry name" value="Glycosyl_Hydrolase_84"/>
</dbReference>
<dbReference type="OrthoDB" id="9975416at2759"/>
<dbReference type="PROSITE" id="PS51186">
    <property type="entry name" value="GNAT"/>
    <property type="match status" value="1"/>
</dbReference>
<reference evidence="2 3" key="1">
    <citation type="journal article" date="2019" name="Nat. Ecol. Evol.">
        <title>Megaphylogeny resolves global patterns of mushroom evolution.</title>
        <authorList>
            <person name="Varga T."/>
            <person name="Krizsan K."/>
            <person name="Foldi C."/>
            <person name="Dima B."/>
            <person name="Sanchez-Garcia M."/>
            <person name="Sanchez-Ramirez S."/>
            <person name="Szollosi G.J."/>
            <person name="Szarkandi J.G."/>
            <person name="Papp V."/>
            <person name="Albert L."/>
            <person name="Andreopoulos W."/>
            <person name="Angelini C."/>
            <person name="Antonin V."/>
            <person name="Barry K.W."/>
            <person name="Bougher N.L."/>
            <person name="Buchanan P."/>
            <person name="Buyck B."/>
            <person name="Bense V."/>
            <person name="Catcheside P."/>
            <person name="Chovatia M."/>
            <person name="Cooper J."/>
            <person name="Damon W."/>
            <person name="Desjardin D."/>
            <person name="Finy P."/>
            <person name="Geml J."/>
            <person name="Haridas S."/>
            <person name="Hughes K."/>
            <person name="Justo A."/>
            <person name="Karasinski D."/>
            <person name="Kautmanova I."/>
            <person name="Kiss B."/>
            <person name="Kocsube S."/>
            <person name="Kotiranta H."/>
            <person name="LaButti K.M."/>
            <person name="Lechner B.E."/>
            <person name="Liimatainen K."/>
            <person name="Lipzen A."/>
            <person name="Lukacs Z."/>
            <person name="Mihaltcheva S."/>
            <person name="Morgado L.N."/>
            <person name="Niskanen T."/>
            <person name="Noordeloos M.E."/>
            <person name="Ohm R.A."/>
            <person name="Ortiz-Santana B."/>
            <person name="Ovrebo C."/>
            <person name="Racz N."/>
            <person name="Riley R."/>
            <person name="Savchenko A."/>
            <person name="Shiryaev A."/>
            <person name="Soop K."/>
            <person name="Spirin V."/>
            <person name="Szebenyi C."/>
            <person name="Tomsovsky M."/>
            <person name="Tulloss R.E."/>
            <person name="Uehling J."/>
            <person name="Grigoriev I.V."/>
            <person name="Vagvolgyi C."/>
            <person name="Papp T."/>
            <person name="Martin F.M."/>
            <person name="Miettinen O."/>
            <person name="Hibbett D.S."/>
            <person name="Nagy L.G."/>
        </authorList>
    </citation>
    <scope>NUCLEOTIDE SEQUENCE [LARGE SCALE GENOMIC DNA]</scope>
    <source>
        <strain evidence="2 3">CBS 309.79</strain>
    </source>
</reference>
<dbReference type="CDD" id="cd04301">
    <property type="entry name" value="NAT_SF"/>
    <property type="match status" value="1"/>
</dbReference>
<dbReference type="PANTHER" id="PTHR13170:SF16">
    <property type="entry name" value="PROTEIN O-GLCNACASE"/>
    <property type="match status" value="1"/>
</dbReference>
<evidence type="ECO:0000259" key="1">
    <source>
        <dbReference type="PROSITE" id="PS51186"/>
    </source>
</evidence>
<organism evidence="2 3">
    <name type="scientific">Pterulicium gracile</name>
    <dbReference type="NCBI Taxonomy" id="1884261"/>
    <lineage>
        <taxon>Eukaryota</taxon>
        <taxon>Fungi</taxon>
        <taxon>Dikarya</taxon>
        <taxon>Basidiomycota</taxon>
        <taxon>Agaricomycotina</taxon>
        <taxon>Agaricomycetes</taxon>
        <taxon>Agaricomycetidae</taxon>
        <taxon>Agaricales</taxon>
        <taxon>Pleurotineae</taxon>
        <taxon>Pterulaceae</taxon>
        <taxon>Pterulicium</taxon>
    </lineage>
</organism>
<feature type="domain" description="N-acetyltransferase" evidence="1">
    <location>
        <begin position="75"/>
        <end position="213"/>
    </location>
</feature>
<dbReference type="SUPFAM" id="SSF55729">
    <property type="entry name" value="Acyl-CoA N-acyltransferases (Nat)"/>
    <property type="match status" value="1"/>
</dbReference>
<dbReference type="Gene3D" id="3.40.630.30">
    <property type="match status" value="1"/>
</dbReference>
<keyword evidence="3" id="KW-1185">Reference proteome</keyword>
<name>A0A5C3QX91_9AGAR</name>
<dbReference type="Proteomes" id="UP000305067">
    <property type="component" value="Unassembled WGS sequence"/>
</dbReference>
<dbReference type="InterPro" id="IPR016181">
    <property type="entry name" value="Acyl_CoA_acyltransferase"/>
</dbReference>
<evidence type="ECO:0000313" key="2">
    <source>
        <dbReference type="EMBL" id="TFL05957.1"/>
    </source>
</evidence>
<dbReference type="AlphaFoldDB" id="A0A5C3QX91"/>
<dbReference type="STRING" id="1884261.A0A5C3QX91"/>
<keyword evidence="2" id="KW-0012">Acyltransferase</keyword>
<dbReference type="Pfam" id="PF00583">
    <property type="entry name" value="Acetyltransf_1"/>
    <property type="match status" value="1"/>
</dbReference>
<dbReference type="PANTHER" id="PTHR13170">
    <property type="entry name" value="O-GLCNACASE"/>
    <property type="match status" value="1"/>
</dbReference>